<feature type="domain" description="HTH psq-type" evidence="1">
    <location>
        <begin position="15"/>
        <end position="49"/>
    </location>
</feature>
<dbReference type="EMBL" id="BLXT01003755">
    <property type="protein sequence ID" value="GFO05920.1"/>
    <property type="molecule type" value="Genomic_DNA"/>
</dbReference>
<accession>A0AAV4ACM5</accession>
<dbReference type="AlphaFoldDB" id="A0AAV4ACM5"/>
<evidence type="ECO:0000313" key="2">
    <source>
        <dbReference type="EMBL" id="GFO05920.1"/>
    </source>
</evidence>
<organism evidence="2 3">
    <name type="scientific">Plakobranchus ocellatus</name>
    <dbReference type="NCBI Taxonomy" id="259542"/>
    <lineage>
        <taxon>Eukaryota</taxon>
        <taxon>Metazoa</taxon>
        <taxon>Spiralia</taxon>
        <taxon>Lophotrochozoa</taxon>
        <taxon>Mollusca</taxon>
        <taxon>Gastropoda</taxon>
        <taxon>Heterobranchia</taxon>
        <taxon>Euthyneura</taxon>
        <taxon>Panpulmonata</taxon>
        <taxon>Sacoglossa</taxon>
        <taxon>Placobranchoidea</taxon>
        <taxon>Plakobranchidae</taxon>
        <taxon>Plakobranchus</taxon>
    </lineage>
</organism>
<protein>
    <recommendedName>
        <fullName evidence="1">HTH psq-type domain-containing protein</fullName>
    </recommendedName>
</protein>
<reference evidence="2 3" key="1">
    <citation type="journal article" date="2021" name="Elife">
        <title>Chloroplast acquisition without the gene transfer in kleptoplastic sea slugs, Plakobranchus ocellatus.</title>
        <authorList>
            <person name="Maeda T."/>
            <person name="Takahashi S."/>
            <person name="Yoshida T."/>
            <person name="Shimamura S."/>
            <person name="Takaki Y."/>
            <person name="Nagai Y."/>
            <person name="Toyoda A."/>
            <person name="Suzuki Y."/>
            <person name="Arimoto A."/>
            <person name="Ishii H."/>
            <person name="Satoh N."/>
            <person name="Nishiyama T."/>
            <person name="Hasebe M."/>
            <person name="Maruyama T."/>
            <person name="Minagawa J."/>
            <person name="Obokata J."/>
            <person name="Shigenobu S."/>
        </authorList>
    </citation>
    <scope>NUCLEOTIDE SEQUENCE [LARGE SCALE GENOMIC DNA]</scope>
</reference>
<name>A0AAV4ACM5_9GAST</name>
<keyword evidence="3" id="KW-1185">Reference proteome</keyword>
<gene>
    <name evidence="2" type="ORF">PoB_003242500</name>
</gene>
<sequence length="85" mass="9367">MPQYYKRKTEIGHPTEGRIVAALDAIASGLTLLKAADDFGISKSALQRYQAKQAKQKNDASALSKIPLAPHYQHAQIFSAIQEQE</sequence>
<evidence type="ECO:0000313" key="3">
    <source>
        <dbReference type="Proteomes" id="UP000735302"/>
    </source>
</evidence>
<evidence type="ECO:0000259" key="1">
    <source>
        <dbReference type="Pfam" id="PF05225"/>
    </source>
</evidence>
<dbReference type="Proteomes" id="UP000735302">
    <property type="component" value="Unassembled WGS sequence"/>
</dbReference>
<dbReference type="Pfam" id="PF05225">
    <property type="entry name" value="HTH_psq"/>
    <property type="match status" value="1"/>
</dbReference>
<dbReference type="GO" id="GO:0003677">
    <property type="term" value="F:DNA binding"/>
    <property type="evidence" value="ECO:0007669"/>
    <property type="project" value="InterPro"/>
</dbReference>
<comment type="caution">
    <text evidence="2">The sequence shown here is derived from an EMBL/GenBank/DDBJ whole genome shotgun (WGS) entry which is preliminary data.</text>
</comment>
<proteinExistence type="predicted"/>
<dbReference type="InterPro" id="IPR007889">
    <property type="entry name" value="HTH_Psq"/>
</dbReference>